<keyword evidence="2" id="KW-1185">Reference proteome</keyword>
<comment type="caution">
    <text evidence="1">The sequence shown here is derived from an EMBL/GenBank/DDBJ whole genome shotgun (WGS) entry which is preliminary data.</text>
</comment>
<name>A0ABT6N8Q6_9FIRM</name>
<evidence type="ECO:0000313" key="1">
    <source>
        <dbReference type="EMBL" id="MDH8676796.1"/>
    </source>
</evidence>
<sequence>MIETKKAVNSWQYSLQFWAIIERVKKTREFIFDDAYTIKKAMISLENNKIDKALSYLEKAKRKAPKSLEVKQLEKLLSVQLQSPLN</sequence>
<proteinExistence type="predicted"/>
<evidence type="ECO:0000313" key="2">
    <source>
        <dbReference type="Proteomes" id="UP001158045"/>
    </source>
</evidence>
<organism evidence="1 2">
    <name type="scientific">Fusibacter bizertensis</name>
    <dbReference type="NCBI Taxonomy" id="1488331"/>
    <lineage>
        <taxon>Bacteria</taxon>
        <taxon>Bacillati</taxon>
        <taxon>Bacillota</taxon>
        <taxon>Clostridia</taxon>
        <taxon>Eubacteriales</taxon>
        <taxon>Eubacteriales Family XII. Incertae Sedis</taxon>
        <taxon>Fusibacter</taxon>
    </lineage>
</organism>
<dbReference type="EMBL" id="JARYZI010000001">
    <property type="protein sequence ID" value="MDH8676796.1"/>
    <property type="molecule type" value="Genomic_DNA"/>
</dbReference>
<accession>A0ABT6N8Q6</accession>
<evidence type="ECO:0008006" key="3">
    <source>
        <dbReference type="Google" id="ProtNLM"/>
    </source>
</evidence>
<gene>
    <name evidence="1" type="ORF">QE109_01490</name>
</gene>
<reference evidence="1 2" key="1">
    <citation type="submission" date="2023-04" db="EMBL/GenBank/DDBJ databases">
        <title>Fusibacter bizertensis strain WBS, isolated from littoral bottom sediments of the Arctic seas - biochemical and genomic analysis.</title>
        <authorList>
            <person name="Brioukhanov A.L."/>
        </authorList>
    </citation>
    <scope>NUCLEOTIDE SEQUENCE [LARGE SCALE GENOMIC DNA]</scope>
    <source>
        <strain evidence="1 2">WBS</strain>
    </source>
</reference>
<dbReference type="Proteomes" id="UP001158045">
    <property type="component" value="Unassembled WGS sequence"/>
</dbReference>
<dbReference type="RefSeq" id="WP_281092595.1">
    <property type="nucleotide sequence ID" value="NZ_JARYZI010000001.1"/>
</dbReference>
<protein>
    <recommendedName>
        <fullName evidence="3">Tetratricopeptide repeat protein</fullName>
    </recommendedName>
</protein>